<protein>
    <recommendedName>
        <fullName evidence="4">Adenosylcobalamin-dependent ribonucleoside-triphosphate reductase</fullName>
        <ecNumber evidence="3">1.17.4.2</ecNumber>
    </recommendedName>
</protein>
<dbReference type="Pfam" id="PF21995">
    <property type="entry name" value="RNR-II_ins_dom"/>
    <property type="match status" value="1"/>
</dbReference>
<feature type="compositionally biased region" description="Polar residues" evidence="13">
    <location>
        <begin position="763"/>
        <end position="776"/>
    </location>
</feature>
<comment type="catalytic activity">
    <reaction evidence="12">
        <text>a 2'-deoxyribonucleoside 5'-triphosphate + [thioredoxin]-disulfide + H2O = a ribonucleoside 5'-triphosphate + [thioredoxin]-dithiol</text>
        <dbReference type="Rhea" id="RHEA:12701"/>
        <dbReference type="Rhea" id="RHEA-COMP:10698"/>
        <dbReference type="Rhea" id="RHEA-COMP:10700"/>
        <dbReference type="ChEBI" id="CHEBI:15377"/>
        <dbReference type="ChEBI" id="CHEBI:29950"/>
        <dbReference type="ChEBI" id="CHEBI:50058"/>
        <dbReference type="ChEBI" id="CHEBI:61557"/>
        <dbReference type="ChEBI" id="CHEBI:61560"/>
        <dbReference type="EC" id="1.17.4.2"/>
    </reaction>
</comment>
<dbReference type="PANTHER" id="PTHR43371:SF1">
    <property type="entry name" value="RIBONUCLEOSIDE-DIPHOSPHATE REDUCTASE"/>
    <property type="match status" value="1"/>
</dbReference>
<evidence type="ECO:0000259" key="16">
    <source>
        <dbReference type="Pfam" id="PF21995"/>
    </source>
</evidence>
<keyword evidence="7" id="KW-0235">DNA replication</keyword>
<dbReference type="InterPro" id="IPR013345">
    <property type="entry name" value="RTP_Rdtase_AdoCbl-dep"/>
</dbReference>
<feature type="domain" description="B12-dependent ribonucleotide reductase insertion" evidence="16">
    <location>
        <begin position="204"/>
        <end position="280"/>
    </location>
</feature>
<dbReference type="Proteomes" id="UP001231362">
    <property type="component" value="Unassembled WGS sequence"/>
</dbReference>
<dbReference type="Pfam" id="PF02867">
    <property type="entry name" value="Ribonuc_red_lgC"/>
    <property type="match status" value="1"/>
</dbReference>
<feature type="region of interest" description="Disordered" evidence="13">
    <location>
        <begin position="755"/>
        <end position="776"/>
    </location>
</feature>
<evidence type="ECO:0000256" key="7">
    <source>
        <dbReference type="ARBA" id="ARBA00022705"/>
    </source>
</evidence>
<keyword evidence="5" id="KW-0021">Allosteric enzyme</keyword>
<evidence type="ECO:0000256" key="6">
    <source>
        <dbReference type="ARBA" id="ARBA00022628"/>
    </source>
</evidence>
<evidence type="ECO:0000313" key="18">
    <source>
        <dbReference type="Proteomes" id="UP001231362"/>
    </source>
</evidence>
<comment type="caution">
    <text evidence="17">The sequence shown here is derived from an EMBL/GenBank/DDBJ whole genome shotgun (WGS) entry which is preliminary data.</text>
</comment>
<evidence type="ECO:0000256" key="8">
    <source>
        <dbReference type="ARBA" id="ARBA00023002"/>
    </source>
</evidence>
<evidence type="ECO:0000256" key="1">
    <source>
        <dbReference type="ARBA" id="ARBA00001922"/>
    </source>
</evidence>
<evidence type="ECO:0000256" key="9">
    <source>
        <dbReference type="ARBA" id="ARBA00023157"/>
    </source>
</evidence>
<keyword evidence="6" id="KW-0846">Cobalamin</keyword>
<keyword evidence="11" id="KW-0170">Cobalt</keyword>
<dbReference type="Gene3D" id="3.20.70.20">
    <property type="match status" value="1"/>
</dbReference>
<evidence type="ECO:0000256" key="5">
    <source>
        <dbReference type="ARBA" id="ARBA00022533"/>
    </source>
</evidence>
<evidence type="ECO:0000259" key="15">
    <source>
        <dbReference type="Pfam" id="PF17975"/>
    </source>
</evidence>
<keyword evidence="10" id="KW-0676">Redox-active center</keyword>
<feature type="domain" description="Ribonucleotide reductase alpha-helical" evidence="15">
    <location>
        <begin position="14"/>
        <end position="116"/>
    </location>
</feature>
<dbReference type="InterPro" id="IPR050862">
    <property type="entry name" value="RdRp_reductase_class-2"/>
</dbReference>
<evidence type="ECO:0000256" key="2">
    <source>
        <dbReference type="ARBA" id="ARBA00005654"/>
    </source>
</evidence>
<dbReference type="NCBIfam" id="TIGR02505">
    <property type="entry name" value="RTPR"/>
    <property type="match status" value="1"/>
</dbReference>
<evidence type="ECO:0000256" key="11">
    <source>
        <dbReference type="ARBA" id="ARBA00023285"/>
    </source>
</evidence>
<accession>A0ABT9V230</accession>
<keyword evidence="8" id="KW-0560">Oxidoreductase</keyword>
<dbReference type="EC" id="1.17.4.2" evidence="3"/>
<feature type="domain" description="Ribonucleotide reductase large subunit C-terminal" evidence="14">
    <location>
        <begin position="397"/>
        <end position="514"/>
    </location>
</feature>
<keyword evidence="9" id="KW-1015">Disulfide bond</keyword>
<dbReference type="EMBL" id="JAUSTU010000004">
    <property type="protein sequence ID" value="MDQ0154952.1"/>
    <property type="molecule type" value="Genomic_DNA"/>
</dbReference>
<dbReference type="PANTHER" id="PTHR43371">
    <property type="entry name" value="VITAMIN B12-DEPENDENT RIBONUCLEOTIDE REDUCTASE"/>
    <property type="match status" value="1"/>
</dbReference>
<dbReference type="SUPFAM" id="SSF51998">
    <property type="entry name" value="PFL-like glycyl radical enzymes"/>
    <property type="match status" value="1"/>
</dbReference>
<evidence type="ECO:0000256" key="10">
    <source>
        <dbReference type="ARBA" id="ARBA00023284"/>
    </source>
</evidence>
<evidence type="ECO:0000259" key="14">
    <source>
        <dbReference type="Pfam" id="PF02867"/>
    </source>
</evidence>
<sequence>MVKMSAELIKDVKLSESFLEQYRNKQPKWGFGGLGYIVYLRTYARKKADGTLERWDETVQRITEGNFKIEARRLAEIGKLTEMKVADLMTEMERFYHLVFNLVMTPPGRGLWMSGTEYAEKVGDAENNCWGVSMRPQPYLAGEEPKVSFAPVFTFDQAMKGGGVGVNIQRKYVNQIPKVENALELTFVCDGVHADYHSELKELKVWERFDAIEDFTVTDSREGWAEALGKVIDAHYEGLTELVIDISDIRPRGTDIKGFGGVASGPAPLVTMLTKVNEILNRRVNDYVTPTEWGDVVQLIGTCVVAGNVRRTALILIGDQNDKEYVESKNYSLPQNLEASQWRWASNNSVDISVNTDRETLRNLAVNIYYNGEPGYVNVELSRNFGRIIDGFQKDIDGEVEIFNPCGEITLPNTSPCNLFEINLPRVHELIEKGIEGDHLYEEVAYLAARYAYRITFRPYEWEATRDVVYRHRRLGVGITGITDWVLMRFGEKAVVGFDDEGNAQYNEEVTAELDRLYNYVKESNIAQAVELQANPSIKVTTVKPSGTVSLLMGVSPGQHYHWAPYMVRRIRMAANAPLVPILQECGYYIEPAVSGFNADGSKKYDYNTLVVEFPVKAPTAEHPKFQSAGDVPLREQAALQALLATYWSDNAVSATLSFKKAQPKPVYFADGSILHDKFGQPELKIDKRDEDAIIDEITDILDRYKGVIKSTSLLPHATDTYPQMPYEEITKETYEEMVSKLTAKPWELINGTVEAEDEDTTDYSSECTGNSCPLK</sequence>
<gene>
    <name evidence="17" type="ORF">J2S07_001256</name>
</gene>
<organism evidence="17 18">
    <name type="scientific">Anoxybacillus andreesenii</name>
    <dbReference type="NCBI Taxonomy" id="1325932"/>
    <lineage>
        <taxon>Bacteria</taxon>
        <taxon>Bacillati</taxon>
        <taxon>Bacillota</taxon>
        <taxon>Bacilli</taxon>
        <taxon>Bacillales</taxon>
        <taxon>Anoxybacillaceae</taxon>
        <taxon>Anoxybacillus</taxon>
    </lineage>
</organism>
<dbReference type="InterPro" id="IPR000788">
    <property type="entry name" value="RNR_lg_C"/>
</dbReference>
<comment type="similarity">
    <text evidence="2">Belongs to the class II ribonucleoside-triphosphate reductase family.</text>
</comment>
<name>A0ABT9V230_9BACL</name>
<comment type="cofactor">
    <cofactor evidence="1">
        <name>adenosylcob(III)alamin</name>
        <dbReference type="ChEBI" id="CHEBI:18408"/>
    </cofactor>
</comment>
<reference evidence="17 18" key="1">
    <citation type="submission" date="2023-07" db="EMBL/GenBank/DDBJ databases">
        <title>Genomic Encyclopedia of Type Strains, Phase IV (KMG-IV): sequencing the most valuable type-strain genomes for metagenomic binning, comparative biology and taxonomic classification.</title>
        <authorList>
            <person name="Goeker M."/>
        </authorList>
    </citation>
    <scope>NUCLEOTIDE SEQUENCE [LARGE SCALE GENOMIC DNA]</scope>
    <source>
        <strain evidence="17 18">DSM 23948</strain>
    </source>
</reference>
<keyword evidence="18" id="KW-1185">Reference proteome</keyword>
<proteinExistence type="inferred from homology"/>
<dbReference type="InterPro" id="IPR054158">
    <property type="entry name" value="RNR-II_ins_dom"/>
</dbReference>
<evidence type="ECO:0000256" key="12">
    <source>
        <dbReference type="ARBA" id="ARBA00048987"/>
    </source>
</evidence>
<evidence type="ECO:0000256" key="4">
    <source>
        <dbReference type="ARBA" id="ARBA00021063"/>
    </source>
</evidence>
<evidence type="ECO:0000256" key="13">
    <source>
        <dbReference type="SAM" id="MobiDB-lite"/>
    </source>
</evidence>
<evidence type="ECO:0000256" key="3">
    <source>
        <dbReference type="ARBA" id="ARBA00012275"/>
    </source>
</evidence>
<evidence type="ECO:0000313" key="17">
    <source>
        <dbReference type="EMBL" id="MDQ0154952.1"/>
    </source>
</evidence>
<dbReference type="InterPro" id="IPR040763">
    <property type="entry name" value="RNR_alpha_hel"/>
</dbReference>
<dbReference type="Pfam" id="PF17975">
    <property type="entry name" value="RNR_Alpha"/>
    <property type="match status" value="1"/>
</dbReference>
<dbReference type="Gene3D" id="3.30.1620.10">
    <property type="entry name" value="b-12 dependent (class ii) ribonucleotide reductase, Chain A, Domain 2"/>
    <property type="match status" value="1"/>
</dbReference>
<dbReference type="Gene3D" id="3.90.1390.10">
    <property type="entry name" value="b-12 dependent (class ii) ribonucleotide reductase, chain A, domain 3"/>
    <property type="match status" value="1"/>
</dbReference>